<organism evidence="1 2">
    <name type="scientific">Parascaris equorum</name>
    <name type="common">Equine roundworm</name>
    <dbReference type="NCBI Taxonomy" id="6256"/>
    <lineage>
        <taxon>Eukaryota</taxon>
        <taxon>Metazoa</taxon>
        <taxon>Ecdysozoa</taxon>
        <taxon>Nematoda</taxon>
        <taxon>Chromadorea</taxon>
        <taxon>Rhabditida</taxon>
        <taxon>Spirurina</taxon>
        <taxon>Ascaridomorpha</taxon>
        <taxon>Ascaridoidea</taxon>
        <taxon>Ascarididae</taxon>
        <taxon>Parascaris</taxon>
    </lineage>
</organism>
<dbReference type="Proteomes" id="UP000887564">
    <property type="component" value="Unplaced"/>
</dbReference>
<protein>
    <submittedName>
        <fullName evidence="2">Uncharacterized protein</fullName>
    </submittedName>
</protein>
<keyword evidence="1" id="KW-1185">Reference proteome</keyword>
<accession>A0A914S5K6</accession>
<dbReference type="AlphaFoldDB" id="A0A914S5K6"/>
<sequence>MLLPSLPNFNSLPSSCLDLIVLFLERQSSIGDYDRLSAKVTFCLKFVVLMFIS</sequence>
<evidence type="ECO:0000313" key="2">
    <source>
        <dbReference type="WBParaSite" id="PEQ_0001409901-mRNA-1"/>
    </source>
</evidence>
<name>A0A914S5K6_PAREQ</name>
<reference evidence="2" key="1">
    <citation type="submission" date="2022-11" db="UniProtKB">
        <authorList>
            <consortium name="WormBaseParasite"/>
        </authorList>
    </citation>
    <scope>IDENTIFICATION</scope>
</reference>
<dbReference type="WBParaSite" id="PEQ_0001409901-mRNA-1">
    <property type="protein sequence ID" value="PEQ_0001409901-mRNA-1"/>
    <property type="gene ID" value="PEQ_0001409901"/>
</dbReference>
<proteinExistence type="predicted"/>
<evidence type="ECO:0000313" key="1">
    <source>
        <dbReference type="Proteomes" id="UP000887564"/>
    </source>
</evidence>